<sequence>MRQKLHTAQEAVSSFSIMSRKIMTKRSMLDIMRRNQLMRRTQGPKKNHDEVRDPTSRPLLPLKKPPHHPLQGWKKSMK</sequence>
<protein>
    <submittedName>
        <fullName evidence="2">Uncharacterized protein</fullName>
    </submittedName>
</protein>
<proteinExistence type="predicted"/>
<evidence type="ECO:0000313" key="3">
    <source>
        <dbReference type="Proteomes" id="UP000314294"/>
    </source>
</evidence>
<organism evidence="2 3">
    <name type="scientific">Liparis tanakae</name>
    <name type="common">Tanaka's snailfish</name>
    <dbReference type="NCBI Taxonomy" id="230148"/>
    <lineage>
        <taxon>Eukaryota</taxon>
        <taxon>Metazoa</taxon>
        <taxon>Chordata</taxon>
        <taxon>Craniata</taxon>
        <taxon>Vertebrata</taxon>
        <taxon>Euteleostomi</taxon>
        <taxon>Actinopterygii</taxon>
        <taxon>Neopterygii</taxon>
        <taxon>Teleostei</taxon>
        <taxon>Neoteleostei</taxon>
        <taxon>Acanthomorphata</taxon>
        <taxon>Eupercaria</taxon>
        <taxon>Perciformes</taxon>
        <taxon>Cottioidei</taxon>
        <taxon>Cottales</taxon>
        <taxon>Liparidae</taxon>
        <taxon>Liparis</taxon>
    </lineage>
</organism>
<dbReference type="EMBL" id="SRLO01001504">
    <property type="protein sequence ID" value="TNN37307.1"/>
    <property type="molecule type" value="Genomic_DNA"/>
</dbReference>
<keyword evidence="3" id="KW-1185">Reference proteome</keyword>
<gene>
    <name evidence="2" type="ORF">EYF80_052527</name>
</gene>
<feature type="compositionally biased region" description="Basic and acidic residues" evidence="1">
    <location>
        <begin position="46"/>
        <end position="55"/>
    </location>
</feature>
<feature type="region of interest" description="Disordered" evidence="1">
    <location>
        <begin position="37"/>
        <end position="78"/>
    </location>
</feature>
<reference evidence="2 3" key="1">
    <citation type="submission" date="2019-03" db="EMBL/GenBank/DDBJ databases">
        <title>First draft genome of Liparis tanakae, snailfish: a comprehensive survey of snailfish specific genes.</title>
        <authorList>
            <person name="Kim W."/>
            <person name="Song I."/>
            <person name="Jeong J.-H."/>
            <person name="Kim D."/>
            <person name="Kim S."/>
            <person name="Ryu S."/>
            <person name="Song J.Y."/>
            <person name="Lee S.K."/>
        </authorList>
    </citation>
    <scope>NUCLEOTIDE SEQUENCE [LARGE SCALE GENOMIC DNA]</scope>
    <source>
        <tissue evidence="2">Muscle</tissue>
    </source>
</reference>
<comment type="caution">
    <text evidence="2">The sequence shown here is derived from an EMBL/GenBank/DDBJ whole genome shotgun (WGS) entry which is preliminary data.</text>
</comment>
<evidence type="ECO:0000256" key="1">
    <source>
        <dbReference type="SAM" id="MobiDB-lite"/>
    </source>
</evidence>
<accession>A0A4Z2F821</accession>
<dbReference type="AlphaFoldDB" id="A0A4Z2F821"/>
<evidence type="ECO:0000313" key="2">
    <source>
        <dbReference type="EMBL" id="TNN37307.1"/>
    </source>
</evidence>
<dbReference type="Proteomes" id="UP000314294">
    <property type="component" value="Unassembled WGS sequence"/>
</dbReference>
<name>A0A4Z2F821_9TELE</name>